<evidence type="ECO:0000313" key="2">
    <source>
        <dbReference type="EMBL" id="SDN76461.1"/>
    </source>
</evidence>
<sequence>MGSPEPPFLPALFTERVELRAVQATDLHLMVALNADPRVMTYIRGRAATAEETRVEWRRRLERQSDPARGLGYWAGFEQGTFLGWWSASSFEGRPEISGIGHRLFASAWGRGLATEGARAMVAQAFGCPDIQRVLASTNAANAGSQRVLEKLGMTPLGASPQKDDVRYELSRASRAG</sequence>
<reference evidence="3" key="1">
    <citation type="submission" date="2016-10" db="EMBL/GenBank/DDBJ databases">
        <authorList>
            <person name="Varghese N."/>
            <person name="Submissions S."/>
        </authorList>
    </citation>
    <scope>NUCLEOTIDE SEQUENCE [LARGE SCALE GENOMIC DNA]</scope>
    <source>
        <strain evidence="3">CGMCC 1.11147</strain>
    </source>
</reference>
<dbReference type="EMBL" id="FNIC01000004">
    <property type="protein sequence ID" value="SDN76461.1"/>
    <property type="molecule type" value="Genomic_DNA"/>
</dbReference>
<dbReference type="PANTHER" id="PTHR43792">
    <property type="entry name" value="GNAT FAMILY, PUTATIVE (AFU_ORTHOLOGUE AFUA_3G00765)-RELATED-RELATED"/>
    <property type="match status" value="1"/>
</dbReference>
<proteinExistence type="predicted"/>
<keyword evidence="3" id="KW-1185">Reference proteome</keyword>
<feature type="domain" description="N-acetyltransferase" evidence="1">
    <location>
        <begin position="17"/>
        <end position="173"/>
    </location>
</feature>
<dbReference type="Gene3D" id="3.40.630.30">
    <property type="match status" value="1"/>
</dbReference>
<dbReference type="STRING" id="1005944.SAMN05192576_2737"/>
<gene>
    <name evidence="2" type="ORF">SAMN05192576_2737</name>
</gene>
<dbReference type="Pfam" id="PF13302">
    <property type="entry name" value="Acetyltransf_3"/>
    <property type="match status" value="1"/>
</dbReference>
<dbReference type="InterPro" id="IPR000182">
    <property type="entry name" value="GNAT_dom"/>
</dbReference>
<accession>A0A1H0E2G8</accession>
<dbReference type="SUPFAM" id="SSF55729">
    <property type="entry name" value="Acyl-CoA N-acyltransferases (Nat)"/>
    <property type="match status" value="1"/>
</dbReference>
<dbReference type="RefSeq" id="WP_281245391.1">
    <property type="nucleotide sequence ID" value="NZ_BKAE01000026.1"/>
</dbReference>
<organism evidence="2 3">
    <name type="scientific">Nocardioides szechwanensis</name>
    <dbReference type="NCBI Taxonomy" id="1005944"/>
    <lineage>
        <taxon>Bacteria</taxon>
        <taxon>Bacillati</taxon>
        <taxon>Actinomycetota</taxon>
        <taxon>Actinomycetes</taxon>
        <taxon>Propionibacteriales</taxon>
        <taxon>Nocardioidaceae</taxon>
        <taxon>Nocardioides</taxon>
    </lineage>
</organism>
<dbReference type="Proteomes" id="UP000199004">
    <property type="component" value="Unassembled WGS sequence"/>
</dbReference>
<name>A0A1H0E2G8_9ACTN</name>
<dbReference type="PANTHER" id="PTHR43792:SF1">
    <property type="entry name" value="N-ACETYLTRANSFERASE DOMAIN-CONTAINING PROTEIN"/>
    <property type="match status" value="1"/>
</dbReference>
<protein>
    <submittedName>
        <fullName evidence="2">Protein N-acetyltransferase, RimJ/RimL family</fullName>
    </submittedName>
</protein>
<evidence type="ECO:0000313" key="3">
    <source>
        <dbReference type="Proteomes" id="UP000199004"/>
    </source>
</evidence>
<dbReference type="InterPro" id="IPR016181">
    <property type="entry name" value="Acyl_CoA_acyltransferase"/>
</dbReference>
<evidence type="ECO:0000259" key="1">
    <source>
        <dbReference type="PROSITE" id="PS51186"/>
    </source>
</evidence>
<dbReference type="PROSITE" id="PS51186">
    <property type="entry name" value="GNAT"/>
    <property type="match status" value="1"/>
</dbReference>
<dbReference type="AlphaFoldDB" id="A0A1H0E2G8"/>
<keyword evidence="2" id="KW-0808">Transferase</keyword>
<dbReference type="GO" id="GO:0016747">
    <property type="term" value="F:acyltransferase activity, transferring groups other than amino-acyl groups"/>
    <property type="evidence" value="ECO:0007669"/>
    <property type="project" value="InterPro"/>
</dbReference>
<dbReference type="InterPro" id="IPR051531">
    <property type="entry name" value="N-acetyltransferase"/>
</dbReference>